<evidence type="ECO:0000313" key="3">
    <source>
        <dbReference type="Proteomes" id="UP001183420"/>
    </source>
</evidence>
<feature type="region of interest" description="Disordered" evidence="1">
    <location>
        <begin position="1"/>
        <end position="55"/>
    </location>
</feature>
<evidence type="ECO:0000313" key="2">
    <source>
        <dbReference type="EMBL" id="MDT0321885.1"/>
    </source>
</evidence>
<proteinExistence type="predicted"/>
<name>A0ABU2LWB3_9ACTN</name>
<dbReference type="RefSeq" id="WP_311602220.1">
    <property type="nucleotide sequence ID" value="NZ_JAVREM010000049.1"/>
</dbReference>
<reference evidence="3" key="1">
    <citation type="submission" date="2023-07" db="EMBL/GenBank/DDBJ databases">
        <title>30 novel species of actinomycetes from the DSMZ collection.</title>
        <authorList>
            <person name="Nouioui I."/>
        </authorList>
    </citation>
    <scope>NUCLEOTIDE SEQUENCE [LARGE SCALE GENOMIC DNA]</scope>
    <source>
        <strain evidence="3">DSM 44918</strain>
    </source>
</reference>
<accession>A0ABU2LWB3</accession>
<feature type="compositionally biased region" description="Polar residues" evidence="1">
    <location>
        <begin position="32"/>
        <end position="41"/>
    </location>
</feature>
<feature type="compositionally biased region" description="Pro residues" evidence="1">
    <location>
        <begin position="46"/>
        <end position="55"/>
    </location>
</feature>
<sequence length="55" mass="5853">MSSHDVSGAEPAPDAPVREVSKAELTVGDPYTPSSRSTGTWDSPLPRGPFPDPRF</sequence>
<evidence type="ECO:0000256" key="1">
    <source>
        <dbReference type="SAM" id="MobiDB-lite"/>
    </source>
</evidence>
<gene>
    <name evidence="2" type="ORF">RNC47_26470</name>
</gene>
<dbReference type="Proteomes" id="UP001183420">
    <property type="component" value="Unassembled WGS sequence"/>
</dbReference>
<keyword evidence="3" id="KW-1185">Reference proteome</keyword>
<comment type="caution">
    <text evidence="2">The sequence shown here is derived from an EMBL/GenBank/DDBJ whole genome shotgun (WGS) entry which is preliminary data.</text>
</comment>
<dbReference type="EMBL" id="JAVREM010000049">
    <property type="protein sequence ID" value="MDT0321885.1"/>
    <property type="molecule type" value="Genomic_DNA"/>
</dbReference>
<protein>
    <submittedName>
        <fullName evidence="2">Uncharacterized protein</fullName>
    </submittedName>
</protein>
<organism evidence="2 3">
    <name type="scientific">Streptomyces millisiae</name>
    <dbReference type="NCBI Taxonomy" id="3075542"/>
    <lineage>
        <taxon>Bacteria</taxon>
        <taxon>Bacillati</taxon>
        <taxon>Actinomycetota</taxon>
        <taxon>Actinomycetes</taxon>
        <taxon>Kitasatosporales</taxon>
        <taxon>Streptomycetaceae</taxon>
        <taxon>Streptomyces</taxon>
    </lineage>
</organism>